<evidence type="ECO:0000256" key="1">
    <source>
        <dbReference type="ARBA" id="ARBA00022605"/>
    </source>
</evidence>
<evidence type="ECO:0000256" key="2">
    <source>
        <dbReference type="ARBA" id="ARBA00022888"/>
    </source>
</evidence>
<dbReference type="PANTHER" id="PTHR45937">
    <property type="entry name" value="ASPARAGINE SYNTHETASE DOMAIN-CONTAINING PROTEIN 1"/>
    <property type="match status" value="1"/>
</dbReference>
<evidence type="ECO:0000313" key="7">
    <source>
        <dbReference type="EMBL" id="KAF6000484.1"/>
    </source>
</evidence>
<dbReference type="Proteomes" id="UP000530660">
    <property type="component" value="Unassembled WGS sequence"/>
</dbReference>
<dbReference type="Pfam" id="PF00733">
    <property type="entry name" value="Asn_synthase"/>
    <property type="match status" value="1"/>
</dbReference>
<feature type="compositionally biased region" description="Polar residues" evidence="4">
    <location>
        <begin position="55"/>
        <end position="68"/>
    </location>
</feature>
<dbReference type="OrthoDB" id="10252281at2759"/>
<comment type="caution">
    <text evidence="7">The sequence shown here is derived from an EMBL/GenBank/DDBJ whole genome shotgun (WGS) entry which is preliminary data.</text>
</comment>
<dbReference type="InterPro" id="IPR029055">
    <property type="entry name" value="Ntn_hydrolases_N"/>
</dbReference>
<reference evidence="7 8" key="1">
    <citation type="journal article" date="2020" name="J. Phycol.">
        <title>Comparative genome analysis reveals Cyanidiococcus gen. nov., a new extremophilic red algal genus sister to Cyanidioschyzon (Cyanidioschyzonaceae, Rhodophyta).</title>
        <authorList>
            <person name="Liu S.-L."/>
            <person name="Chiang Y.-R."/>
            <person name="Yoon H.S."/>
            <person name="Fu H.-Y."/>
        </authorList>
    </citation>
    <scope>NUCLEOTIDE SEQUENCE [LARGE SCALE GENOMIC DNA]</scope>
    <source>
        <strain evidence="7 8">THAL066</strain>
    </source>
</reference>
<keyword evidence="2" id="KW-0061">Asparagine biosynthesis</keyword>
<dbReference type="CDD" id="cd01991">
    <property type="entry name" value="Asn_synthase_B_C"/>
    <property type="match status" value="1"/>
</dbReference>
<dbReference type="Pfam" id="PF13537">
    <property type="entry name" value="GATase_7"/>
    <property type="match status" value="1"/>
</dbReference>
<dbReference type="SUPFAM" id="SSF52402">
    <property type="entry name" value="Adenine nucleotide alpha hydrolases-like"/>
    <property type="match status" value="1"/>
</dbReference>
<dbReference type="PANTHER" id="PTHR45937:SF1">
    <property type="entry name" value="ASPARAGINE SYNTHETASE DOMAIN-CONTAINING PROTEIN 1"/>
    <property type="match status" value="1"/>
</dbReference>
<evidence type="ECO:0000256" key="3">
    <source>
        <dbReference type="ARBA" id="ARBA00022962"/>
    </source>
</evidence>
<proteinExistence type="predicted"/>
<protein>
    <submittedName>
        <fullName evidence="7">Asparagine synthetase domain-containing protein 1</fullName>
    </submittedName>
</protein>
<accession>A0A7J7ICS8</accession>
<dbReference type="EMBL" id="VWRR01000019">
    <property type="protein sequence ID" value="KAF6000484.1"/>
    <property type="molecule type" value="Genomic_DNA"/>
</dbReference>
<dbReference type="GO" id="GO:0006529">
    <property type="term" value="P:asparagine biosynthetic process"/>
    <property type="evidence" value="ECO:0007669"/>
    <property type="project" value="UniProtKB-KW"/>
</dbReference>
<dbReference type="InterPro" id="IPR014729">
    <property type="entry name" value="Rossmann-like_a/b/a_fold"/>
</dbReference>
<feature type="domain" description="Glutamine amidotransferase type-2" evidence="6">
    <location>
        <begin position="118"/>
        <end position="245"/>
    </location>
</feature>
<evidence type="ECO:0000256" key="4">
    <source>
        <dbReference type="SAM" id="MobiDB-lite"/>
    </source>
</evidence>
<dbReference type="Gene3D" id="3.60.20.10">
    <property type="entry name" value="Glutamine Phosphoribosylpyrophosphate, subunit 1, domain 1"/>
    <property type="match status" value="1"/>
</dbReference>
<evidence type="ECO:0000313" key="8">
    <source>
        <dbReference type="Proteomes" id="UP000530660"/>
    </source>
</evidence>
<evidence type="ECO:0000259" key="6">
    <source>
        <dbReference type="Pfam" id="PF13537"/>
    </source>
</evidence>
<name>A0A7J7ICS8_9RHOD</name>
<evidence type="ECO:0000259" key="5">
    <source>
        <dbReference type="Pfam" id="PF00733"/>
    </source>
</evidence>
<organism evidence="7 8">
    <name type="scientific">Cyanidiococcus yangmingshanensis</name>
    <dbReference type="NCBI Taxonomy" id="2690220"/>
    <lineage>
        <taxon>Eukaryota</taxon>
        <taxon>Rhodophyta</taxon>
        <taxon>Bangiophyceae</taxon>
        <taxon>Cyanidiales</taxon>
        <taxon>Cyanidiaceae</taxon>
        <taxon>Cyanidiococcus</taxon>
    </lineage>
</organism>
<dbReference type="Gene3D" id="3.40.50.620">
    <property type="entry name" value="HUPs"/>
    <property type="match status" value="1"/>
</dbReference>
<sequence>MCGIAALLTWPQTGVLVCRTDRARDGAPNPGHQSLQAWWRALSSKSPSDEITLGKPSSVSERSSTNDSTRQQVDALWVRCCEHIRNRGPDAYAEYSERLHNASGEKAATELVLASSTLAIRDHDPACKQPALSASGRFVVAYNGELYGSIACDTAPVGHHLVWSQATPVCGNDLGWICRELEVSASMRSSEGWHPGLVLRRCAGPYALLIWDRQQQRLYFGRDALGRRSLLMATDPAVGLILCSVVPAQGTTNQWAGPQLGWTFRDVPPLGGQWYVIDTARLVLDLASERSDQLRFGRSAYRARGMPQWLHQIPPWIWIPLRLGEQYKRLEWDAPADIGTCRLAELRTPSRLALATDLGRLICGIVQRQVDARRSHEPRPALGVLFSGGIDSLIVARALDLVLAPDESIHLIHVSFSADVVDGSTKQQHPTRLFATASTTQEGVTSGEGAGDGESLAITSMQTSVLNGSLAPVPAFASLAVDSDSAPDTLQAYKALEMLDRLSLRPGRFRFRHARVRVTDVQRDWPALKAVIEPAETTPMDIALGACLWYAARAAAGNTDLRHCSEPVPILFSGLGADELFAGYKGRHRSRFQRGGMDALFHELEADLNQLWWRNLGRDDRCVADHGCELRHPFLDESLIEWLRQVIGSDSPAATSNGSANPLGKLCDLRLPDGIGDKLILRLAATVSPLSIDDELAETPKRAMQFGTRACSVLERRCHQVFNAKPGSDAHS</sequence>
<feature type="domain" description="Asparagine synthetase" evidence="5">
    <location>
        <begin position="513"/>
        <end position="591"/>
    </location>
</feature>
<dbReference type="SUPFAM" id="SSF56235">
    <property type="entry name" value="N-terminal nucleophile aminohydrolases (Ntn hydrolases)"/>
    <property type="match status" value="1"/>
</dbReference>
<dbReference type="AlphaFoldDB" id="A0A7J7ICS8"/>
<keyword evidence="3" id="KW-0315">Glutamine amidotransferase</keyword>
<gene>
    <name evidence="7" type="primary">ASNSD1</name>
    <name evidence="7" type="ORF">F1559_000194</name>
</gene>
<feature type="region of interest" description="Disordered" evidence="4">
    <location>
        <begin position="47"/>
        <end position="68"/>
    </location>
</feature>
<dbReference type="InterPro" id="IPR051857">
    <property type="entry name" value="Asn_synthetase_domain"/>
</dbReference>
<dbReference type="GO" id="GO:0004066">
    <property type="term" value="F:asparagine synthase (glutamine-hydrolyzing) activity"/>
    <property type="evidence" value="ECO:0007669"/>
    <property type="project" value="InterPro"/>
</dbReference>
<dbReference type="InterPro" id="IPR017932">
    <property type="entry name" value="GATase_2_dom"/>
</dbReference>
<keyword evidence="8" id="KW-1185">Reference proteome</keyword>
<dbReference type="InterPro" id="IPR001962">
    <property type="entry name" value="Asn_synthase"/>
</dbReference>
<keyword evidence="1" id="KW-0028">Amino-acid biosynthesis</keyword>